<accession>A0AA88Y3M9</accession>
<evidence type="ECO:0000256" key="3">
    <source>
        <dbReference type="ARBA" id="ARBA00023125"/>
    </source>
</evidence>
<feature type="region of interest" description="Disordered" evidence="6">
    <location>
        <begin position="216"/>
        <end position="330"/>
    </location>
</feature>
<gene>
    <name evidence="8" type="ORF">FSP39_008615</name>
</gene>
<dbReference type="InterPro" id="IPR002100">
    <property type="entry name" value="TF_MADSbox"/>
</dbReference>
<evidence type="ECO:0000256" key="4">
    <source>
        <dbReference type="ARBA" id="ARBA00023163"/>
    </source>
</evidence>
<feature type="compositionally biased region" description="Polar residues" evidence="6">
    <location>
        <begin position="434"/>
        <end position="443"/>
    </location>
</feature>
<dbReference type="Pfam" id="PF00319">
    <property type="entry name" value="SRF-TF"/>
    <property type="match status" value="1"/>
</dbReference>
<dbReference type="Proteomes" id="UP001186944">
    <property type="component" value="Unassembled WGS sequence"/>
</dbReference>
<dbReference type="GO" id="GO:0000981">
    <property type="term" value="F:DNA-binding transcription factor activity, RNA polymerase II-specific"/>
    <property type="evidence" value="ECO:0007669"/>
    <property type="project" value="TreeGrafter"/>
</dbReference>
<evidence type="ECO:0000256" key="1">
    <source>
        <dbReference type="ARBA" id="ARBA00004123"/>
    </source>
</evidence>
<reference evidence="8" key="1">
    <citation type="submission" date="2019-08" db="EMBL/GenBank/DDBJ databases">
        <title>The improved chromosome-level genome for the pearl oyster Pinctada fucata martensii using PacBio sequencing and Hi-C.</title>
        <authorList>
            <person name="Zheng Z."/>
        </authorList>
    </citation>
    <scope>NUCLEOTIDE SEQUENCE</scope>
    <source>
        <strain evidence="8">ZZ-2019</strain>
        <tissue evidence="8">Adductor muscle</tissue>
    </source>
</reference>
<dbReference type="FunFam" id="3.40.1810.10:FF:000001">
    <property type="entry name" value="Myocyte-specific enhancer factor 2A homolog"/>
    <property type="match status" value="1"/>
</dbReference>
<dbReference type="GO" id="GO:0046983">
    <property type="term" value="F:protein dimerization activity"/>
    <property type="evidence" value="ECO:0007669"/>
    <property type="project" value="InterPro"/>
</dbReference>
<dbReference type="InterPro" id="IPR033896">
    <property type="entry name" value="MEF2-like_N"/>
</dbReference>
<feature type="domain" description="MADS-box" evidence="7">
    <location>
        <begin position="55"/>
        <end position="115"/>
    </location>
</feature>
<keyword evidence="4" id="KW-0804">Transcription</keyword>
<dbReference type="GO" id="GO:0000978">
    <property type="term" value="F:RNA polymerase II cis-regulatory region sequence-specific DNA binding"/>
    <property type="evidence" value="ECO:0007669"/>
    <property type="project" value="TreeGrafter"/>
</dbReference>
<dbReference type="GO" id="GO:0045944">
    <property type="term" value="P:positive regulation of transcription by RNA polymerase II"/>
    <property type="evidence" value="ECO:0007669"/>
    <property type="project" value="InterPro"/>
</dbReference>
<dbReference type="PANTHER" id="PTHR11945">
    <property type="entry name" value="MADS BOX PROTEIN"/>
    <property type="match status" value="1"/>
</dbReference>
<keyword evidence="5" id="KW-0539">Nucleus</keyword>
<evidence type="ECO:0000256" key="6">
    <source>
        <dbReference type="SAM" id="MobiDB-lite"/>
    </source>
</evidence>
<dbReference type="GO" id="GO:0042826">
    <property type="term" value="F:histone deacetylase binding"/>
    <property type="evidence" value="ECO:0007669"/>
    <property type="project" value="TreeGrafter"/>
</dbReference>
<dbReference type="Gene3D" id="3.40.1810.10">
    <property type="entry name" value="Transcription factor, MADS-box"/>
    <property type="match status" value="1"/>
</dbReference>
<dbReference type="PRINTS" id="PR00404">
    <property type="entry name" value="MADSDOMAIN"/>
</dbReference>
<dbReference type="PROSITE" id="PS00350">
    <property type="entry name" value="MADS_BOX_1"/>
    <property type="match status" value="1"/>
</dbReference>
<dbReference type="GO" id="GO:0030154">
    <property type="term" value="P:cell differentiation"/>
    <property type="evidence" value="ECO:0007669"/>
    <property type="project" value="TreeGrafter"/>
</dbReference>
<comment type="subcellular location">
    <subcellularLocation>
        <location evidence="1">Nucleus</location>
    </subcellularLocation>
</comment>
<proteinExistence type="predicted"/>
<dbReference type="SMART" id="SM00432">
    <property type="entry name" value="MADS"/>
    <property type="match status" value="1"/>
</dbReference>
<feature type="region of interest" description="Disordered" evidence="6">
    <location>
        <begin position="426"/>
        <end position="498"/>
    </location>
</feature>
<keyword evidence="3" id="KW-0238">DNA-binding</keyword>
<dbReference type="GO" id="GO:0005634">
    <property type="term" value="C:nucleus"/>
    <property type="evidence" value="ECO:0007669"/>
    <property type="project" value="UniProtKB-SubCell"/>
</dbReference>
<dbReference type="AlphaFoldDB" id="A0AA88Y3M9"/>
<dbReference type="InterPro" id="IPR036879">
    <property type="entry name" value="TF_MADSbox_sf"/>
</dbReference>
<sequence length="498" mass="54085">MTQANIGAMAYVMSSRGCLTRKPFIGRIISGTSKTTEVAQKPSETLGGSKVPGKMGRKKIQISRIGDERNRQVTFTKRKFGLMKKAYELSILCDCEIALIIFNSANKLFQYASTDMDKVLLKYTEYNEPHESRTNKDIIEALNKKEHKGCESPDPDADPYGNSMIPEEKYSRMNEEYQRVMHQNSMRHMSPYPNTGMHPGVSTGIPLHNSPFMNQSMSGHCLSPNPPPPPQVNSAPGLLQPPPVHSIGSPRPNSTGGMVDMSGSVSPAPNGYHRGSPCPSPGAMVNRQQSRQSPPSRGPPMGRQMMSNSRDGMMSPVDSRPNSAMSNPAVALTTPSIPVSNYPSPLPSSYHNEFSMNSADLSGHPTNYSPSPWMGNQQTGSLTSGIPPGGGTRGHSNNLTLPQNNSGHVSPLMVNTMNQNIQMNIKSEPISPPRDSTTPSSLHSLRPPSAGQGHLSPNHTINHTHSNNSSPITVSQHSLPLEYDGPLLKRQRVSGWPT</sequence>
<evidence type="ECO:0000313" key="8">
    <source>
        <dbReference type="EMBL" id="KAK3097322.1"/>
    </source>
</evidence>
<evidence type="ECO:0000256" key="2">
    <source>
        <dbReference type="ARBA" id="ARBA00023015"/>
    </source>
</evidence>
<keyword evidence="9" id="KW-1185">Reference proteome</keyword>
<keyword evidence="2" id="KW-0805">Transcription regulation</keyword>
<protein>
    <recommendedName>
        <fullName evidence="7">MADS-box domain-containing protein</fullName>
    </recommendedName>
</protein>
<name>A0AA88Y3M9_PINIB</name>
<organism evidence="8 9">
    <name type="scientific">Pinctada imbricata</name>
    <name type="common">Atlantic pearl-oyster</name>
    <name type="synonym">Pinctada martensii</name>
    <dbReference type="NCBI Taxonomy" id="66713"/>
    <lineage>
        <taxon>Eukaryota</taxon>
        <taxon>Metazoa</taxon>
        <taxon>Spiralia</taxon>
        <taxon>Lophotrochozoa</taxon>
        <taxon>Mollusca</taxon>
        <taxon>Bivalvia</taxon>
        <taxon>Autobranchia</taxon>
        <taxon>Pteriomorphia</taxon>
        <taxon>Pterioida</taxon>
        <taxon>Pterioidea</taxon>
        <taxon>Pteriidae</taxon>
        <taxon>Pinctada</taxon>
    </lineage>
</organism>
<dbReference type="PROSITE" id="PS50066">
    <property type="entry name" value="MADS_BOX_2"/>
    <property type="match status" value="1"/>
</dbReference>
<evidence type="ECO:0000259" key="7">
    <source>
        <dbReference type="PROSITE" id="PS50066"/>
    </source>
</evidence>
<dbReference type="SUPFAM" id="SSF55455">
    <property type="entry name" value="SRF-like"/>
    <property type="match status" value="1"/>
</dbReference>
<feature type="compositionally biased region" description="Low complexity" evidence="6">
    <location>
        <begin position="287"/>
        <end position="306"/>
    </location>
</feature>
<evidence type="ECO:0000313" key="9">
    <source>
        <dbReference type="Proteomes" id="UP001186944"/>
    </source>
</evidence>
<evidence type="ECO:0000256" key="5">
    <source>
        <dbReference type="ARBA" id="ARBA00023242"/>
    </source>
</evidence>
<dbReference type="CDD" id="cd00265">
    <property type="entry name" value="MADS_MEF2_like"/>
    <property type="match status" value="1"/>
</dbReference>
<dbReference type="PANTHER" id="PTHR11945:SF534">
    <property type="entry name" value="MYOCYTE-SPECIFIC ENHANCER FACTOR 2"/>
    <property type="match status" value="1"/>
</dbReference>
<dbReference type="EMBL" id="VSWD01000007">
    <property type="protein sequence ID" value="KAK3097322.1"/>
    <property type="molecule type" value="Genomic_DNA"/>
</dbReference>
<comment type="caution">
    <text evidence="8">The sequence shown here is derived from an EMBL/GenBank/DDBJ whole genome shotgun (WGS) entry which is preliminary data.</text>
</comment>
<feature type="compositionally biased region" description="Low complexity" evidence="6">
    <location>
        <begin position="456"/>
        <end position="473"/>
    </location>
</feature>